<evidence type="ECO:0000256" key="1">
    <source>
        <dbReference type="SAM" id="SignalP"/>
    </source>
</evidence>
<evidence type="ECO:0000313" key="3">
    <source>
        <dbReference type="Proteomes" id="UP000027192"/>
    </source>
</evidence>
<comment type="caution">
    <text evidence="2">The sequence shown here is derived from an EMBL/GenBank/DDBJ whole genome shotgun (WGS) entry which is preliminary data.</text>
</comment>
<feature type="chain" id="PRO_5001626119" description="Lipoprotein" evidence="1">
    <location>
        <begin position="20"/>
        <end position="170"/>
    </location>
</feature>
<proteinExistence type="predicted"/>
<name>A0A066RW07_9GAMM</name>
<organism evidence="2 3">
    <name type="scientific">Photobacterium galatheae</name>
    <dbReference type="NCBI Taxonomy" id="1654360"/>
    <lineage>
        <taxon>Bacteria</taxon>
        <taxon>Pseudomonadati</taxon>
        <taxon>Pseudomonadota</taxon>
        <taxon>Gammaproteobacteria</taxon>
        <taxon>Vibrionales</taxon>
        <taxon>Vibrionaceae</taxon>
        <taxon>Photobacterium</taxon>
    </lineage>
</organism>
<gene>
    <name evidence="2" type="ORF">EA58_11100</name>
</gene>
<reference evidence="2 3" key="1">
    <citation type="submission" date="2014-04" db="EMBL/GenBank/DDBJ databases">
        <title>Draft genome sequence of Photobacterium halotolerans S2753: a solonamide, ngercheumicin and holomycin producer.</title>
        <authorList>
            <person name="Machado H.R."/>
            <person name="Gram L."/>
        </authorList>
    </citation>
    <scope>NUCLEOTIDE SEQUENCE [LARGE SCALE GENOMIC DNA]</scope>
    <source>
        <strain evidence="2 3">S2753</strain>
    </source>
</reference>
<dbReference type="Proteomes" id="UP000027192">
    <property type="component" value="Unassembled WGS sequence"/>
</dbReference>
<keyword evidence="1" id="KW-0732">Signal</keyword>
<dbReference type="OrthoDB" id="5904741at2"/>
<dbReference type="RefSeq" id="WP_036752265.1">
    <property type="nucleotide sequence ID" value="NZ_JAGSGC010000006.1"/>
</dbReference>
<dbReference type="EMBL" id="JMIB01000021">
    <property type="protein sequence ID" value="KDM91563.1"/>
    <property type="molecule type" value="Genomic_DNA"/>
</dbReference>
<accession>A0A066RW07</accession>
<evidence type="ECO:0008006" key="4">
    <source>
        <dbReference type="Google" id="ProtNLM"/>
    </source>
</evidence>
<feature type="signal peptide" evidence="1">
    <location>
        <begin position="1"/>
        <end position="19"/>
    </location>
</feature>
<keyword evidence="3" id="KW-1185">Reference proteome</keyword>
<protein>
    <recommendedName>
        <fullName evidence="4">Lipoprotein</fullName>
    </recommendedName>
</protein>
<sequence length="170" mass="19503">MKFSAFVLSLALLPASVLAATESCESEKYHKYVDASLTWYQNLVQLAVQKDPNLKEVGDWFLEGRTHHFELKREAVDWYLTHDESHLDLSQSIESWLKLTQQDIKSLSEQQGALGDYAKKVFEDRQGAPHPKNYELRSAFAELLTHPDDIDKPLKEYNQQMSAIASTECK</sequence>
<evidence type="ECO:0000313" key="2">
    <source>
        <dbReference type="EMBL" id="KDM91563.1"/>
    </source>
</evidence>
<dbReference type="AlphaFoldDB" id="A0A066RW07"/>